<sequence>MSSSSNILSSHYYIISRFSCHVKSFISV</sequence>
<organism evidence="1 2">
    <name type="scientific">Gossypium arboreum</name>
    <name type="common">Tree cotton</name>
    <name type="synonym">Gossypium nanking</name>
    <dbReference type="NCBI Taxonomy" id="29729"/>
    <lineage>
        <taxon>Eukaryota</taxon>
        <taxon>Viridiplantae</taxon>
        <taxon>Streptophyta</taxon>
        <taxon>Embryophyta</taxon>
        <taxon>Tracheophyta</taxon>
        <taxon>Spermatophyta</taxon>
        <taxon>Magnoliopsida</taxon>
        <taxon>eudicotyledons</taxon>
        <taxon>Gunneridae</taxon>
        <taxon>Pentapetalae</taxon>
        <taxon>rosids</taxon>
        <taxon>malvids</taxon>
        <taxon>Malvales</taxon>
        <taxon>Malvaceae</taxon>
        <taxon>Malvoideae</taxon>
        <taxon>Gossypium</taxon>
    </lineage>
</organism>
<evidence type="ECO:0000313" key="1">
    <source>
        <dbReference type="EMBL" id="KHG07479.1"/>
    </source>
</evidence>
<dbReference type="Proteomes" id="UP000032142">
    <property type="component" value="Unassembled WGS sequence"/>
</dbReference>
<dbReference type="EMBL" id="JRRC01475233">
    <property type="protein sequence ID" value="KHG07479.1"/>
    <property type="molecule type" value="Genomic_DNA"/>
</dbReference>
<accession>A0A0B0N6K0</accession>
<reference evidence="2" key="1">
    <citation type="submission" date="2014-09" db="EMBL/GenBank/DDBJ databases">
        <authorList>
            <person name="Mudge J."/>
            <person name="Ramaraj T."/>
            <person name="Lindquist I.E."/>
            <person name="Bharti A.K."/>
            <person name="Sundararajan A."/>
            <person name="Cameron C.T."/>
            <person name="Woodward J.E."/>
            <person name="May G.D."/>
            <person name="Brubaker C."/>
            <person name="Broadhvest J."/>
            <person name="Wilkins T.A."/>
        </authorList>
    </citation>
    <scope>NUCLEOTIDE SEQUENCE</scope>
    <source>
        <strain evidence="2">cv. AKA8401</strain>
    </source>
</reference>
<comment type="caution">
    <text evidence="1">The sequence shown here is derived from an EMBL/GenBank/DDBJ whole genome shotgun (WGS) entry which is preliminary data.</text>
</comment>
<name>A0A0B0N6K0_GOSAR</name>
<gene>
    <name evidence="1" type="ORF">F383_34721</name>
</gene>
<proteinExistence type="predicted"/>
<evidence type="ECO:0000313" key="2">
    <source>
        <dbReference type="Proteomes" id="UP000032142"/>
    </source>
</evidence>
<dbReference type="AlphaFoldDB" id="A0A0B0N6K0"/>
<keyword evidence="2" id="KW-1185">Reference proteome</keyword>
<protein>
    <submittedName>
        <fullName evidence="1">Uncharacterized protein</fullName>
    </submittedName>
</protein>